<gene>
    <name evidence="1" type="ORF">HAX54_048703</name>
</gene>
<organism evidence="1 2">
    <name type="scientific">Datura stramonium</name>
    <name type="common">Jimsonweed</name>
    <name type="synonym">Common thornapple</name>
    <dbReference type="NCBI Taxonomy" id="4076"/>
    <lineage>
        <taxon>Eukaryota</taxon>
        <taxon>Viridiplantae</taxon>
        <taxon>Streptophyta</taxon>
        <taxon>Embryophyta</taxon>
        <taxon>Tracheophyta</taxon>
        <taxon>Spermatophyta</taxon>
        <taxon>Magnoliopsida</taxon>
        <taxon>eudicotyledons</taxon>
        <taxon>Gunneridae</taxon>
        <taxon>Pentapetalae</taxon>
        <taxon>asterids</taxon>
        <taxon>lamiids</taxon>
        <taxon>Solanales</taxon>
        <taxon>Solanaceae</taxon>
        <taxon>Solanoideae</taxon>
        <taxon>Datureae</taxon>
        <taxon>Datura</taxon>
    </lineage>
</organism>
<reference evidence="1 2" key="1">
    <citation type="journal article" date="2021" name="BMC Genomics">
        <title>Datura genome reveals duplications of psychoactive alkaloid biosynthetic genes and high mutation rate following tissue culture.</title>
        <authorList>
            <person name="Rajewski A."/>
            <person name="Carter-House D."/>
            <person name="Stajich J."/>
            <person name="Litt A."/>
        </authorList>
    </citation>
    <scope>NUCLEOTIDE SEQUENCE [LARGE SCALE GENOMIC DNA]</scope>
    <source>
        <strain evidence="1">AR-01</strain>
    </source>
</reference>
<evidence type="ECO:0000313" key="2">
    <source>
        <dbReference type="Proteomes" id="UP000823775"/>
    </source>
</evidence>
<comment type="caution">
    <text evidence="1">The sequence shown here is derived from an EMBL/GenBank/DDBJ whole genome shotgun (WGS) entry which is preliminary data.</text>
</comment>
<name>A0ABS8SU30_DATST</name>
<proteinExistence type="predicted"/>
<dbReference type="EMBL" id="JACEIK010000808">
    <property type="protein sequence ID" value="MCD7462524.1"/>
    <property type="molecule type" value="Genomic_DNA"/>
</dbReference>
<evidence type="ECO:0000313" key="1">
    <source>
        <dbReference type="EMBL" id="MCD7462524.1"/>
    </source>
</evidence>
<accession>A0ABS8SU30</accession>
<keyword evidence="2" id="KW-1185">Reference proteome</keyword>
<evidence type="ECO:0008006" key="3">
    <source>
        <dbReference type="Google" id="ProtNLM"/>
    </source>
</evidence>
<sequence length="110" mass="12640">MQYCPNDSSKVMVIADSKLEYFVDPTSSANSKELKIWIANVLHHSHRMGNTFSRSLRIQMFISGTIVVRMGELATQRKYGHLRVSFPEMHQLPYLGVALKPIQGHYQEVF</sequence>
<dbReference type="Proteomes" id="UP000823775">
    <property type="component" value="Unassembled WGS sequence"/>
</dbReference>
<protein>
    <recommendedName>
        <fullName evidence="3">PH domain-containing protein</fullName>
    </recommendedName>
</protein>